<dbReference type="Pfam" id="PF00703">
    <property type="entry name" value="Glyco_hydro_2"/>
    <property type="match status" value="1"/>
</dbReference>
<dbReference type="PANTHER" id="PTHR43730:SF1">
    <property type="entry name" value="BETA-MANNOSIDASE"/>
    <property type="match status" value="1"/>
</dbReference>
<dbReference type="AlphaFoldDB" id="A0AAE3K081"/>
<evidence type="ECO:0000259" key="8">
    <source>
        <dbReference type="Pfam" id="PF02836"/>
    </source>
</evidence>
<accession>A0AAE3K081</accession>
<dbReference type="Gene3D" id="2.60.120.260">
    <property type="entry name" value="Galactose-binding domain-like"/>
    <property type="match status" value="1"/>
</dbReference>
<dbReference type="SUPFAM" id="SSF51445">
    <property type="entry name" value="(Trans)glycosidases"/>
    <property type="match status" value="1"/>
</dbReference>
<sequence>MDNKKISLGGKWELFIVPHDEVTATGFDPTTKEALDASAYTPIEGSVPGNFEPDMYRAGLIGDPFWSDNILKMQELEDRHLWYACRFDVDGSDLSDRYLDFEGIDTVADVYLNGEKIGHCENMLVPQSFPAVGLKTGCNSLVVHIFPAMIYARRYELTPACGAFRYNFASLPLRKAPAMYGWDIMPRAVSGGIWKDVFLTKRPKERIESAYLYTNFINGDSATLNLFFSIDTPCGVIRDMKITVDGVCGDSSFHMEEEVWHTYGTFWGDFRGLKLWWPKNAGAQNLYDVTVRLMRGDEVIDDKKFRFGVRTVKLVRTSTETENGDFHFEINGKPIFCLGTNWVPLDAFHSNDVNRLEKALELTDGIGCNMVRCWGGNVYESDRFFEFCDEHGIMVWQDFAMGCATYPSDARMQEMIYEEAVEVIRRLRNHASLVLWAGDNECDIAANWIIRGPDPNDNVLTRKSLSEAVRLHDAKRPYIPSSPYIDENVIKTGGAPTEDHLWGPRDYFKGDYYGTTVCHFASECGYHACNSPESLKKFIAPDRLWPNMKDGVPNRDWLLHSTAIEDRMDAPFTYRIGLMTSQVRTMFGTVPDDLDTYARMSQISQAEADKYFIERFRISKWRRTGIIWWNIVDGWPQVSDAVVDYYFVKKLAYEYIRRSQSPILFAFDEPKDGVLTLCAVNDTPETVDMPYSVKDITTGSTVCTGIAHMPADSAVAVTDIPAPDGEHFLYIEWENGSNHFMTKTRDIDYAAYMTAIKKVGYDTFEGF</sequence>
<dbReference type="InterPro" id="IPR006103">
    <property type="entry name" value="Glyco_hydro_2_cat"/>
</dbReference>
<reference evidence="10 11" key="1">
    <citation type="submission" date="2022-03" db="EMBL/GenBank/DDBJ databases">
        <title>Metagenome-assembled genomes from swine fecal metagenomes.</title>
        <authorList>
            <person name="Holman D.B."/>
            <person name="Kommadath A."/>
        </authorList>
    </citation>
    <scope>NUCLEOTIDE SEQUENCE [LARGE SCALE GENOMIC DNA]</scope>
    <source>
        <strain evidence="10">SUG147</strain>
    </source>
</reference>
<evidence type="ECO:0000259" key="9">
    <source>
        <dbReference type="Pfam" id="PF22666"/>
    </source>
</evidence>
<feature type="domain" description="Beta-mannosidase-like galactose-binding" evidence="9">
    <location>
        <begin position="41"/>
        <end position="195"/>
    </location>
</feature>
<evidence type="ECO:0000313" key="10">
    <source>
        <dbReference type="EMBL" id="MCI5756091.1"/>
    </source>
</evidence>
<comment type="caution">
    <text evidence="10">The sequence shown here is derived from an EMBL/GenBank/DDBJ whole genome shotgun (WGS) entry which is preliminary data.</text>
</comment>
<comment type="similarity">
    <text evidence="2">Belongs to the glycosyl hydrolase 2 family.</text>
</comment>
<keyword evidence="4" id="KW-0732">Signal</keyword>
<evidence type="ECO:0000256" key="5">
    <source>
        <dbReference type="ARBA" id="ARBA00022801"/>
    </source>
</evidence>
<dbReference type="SUPFAM" id="SSF49785">
    <property type="entry name" value="Galactose-binding domain-like"/>
    <property type="match status" value="1"/>
</dbReference>
<dbReference type="GO" id="GO:0005975">
    <property type="term" value="P:carbohydrate metabolic process"/>
    <property type="evidence" value="ECO:0007669"/>
    <property type="project" value="InterPro"/>
</dbReference>
<comment type="catalytic activity">
    <reaction evidence="1">
        <text>Hydrolysis of terminal, non-reducing beta-D-mannose residues in beta-D-mannosides.</text>
        <dbReference type="EC" id="3.2.1.25"/>
    </reaction>
</comment>
<evidence type="ECO:0000313" key="11">
    <source>
        <dbReference type="Proteomes" id="UP001139365"/>
    </source>
</evidence>
<name>A0AAE3K081_9BACT</name>
<dbReference type="GO" id="GO:0004567">
    <property type="term" value="F:beta-mannosidase activity"/>
    <property type="evidence" value="ECO:0007669"/>
    <property type="project" value="UniProtKB-EC"/>
</dbReference>
<proteinExistence type="inferred from homology"/>
<dbReference type="Gene3D" id="3.20.20.80">
    <property type="entry name" value="Glycosidases"/>
    <property type="match status" value="1"/>
</dbReference>
<feature type="domain" description="Glycoside hydrolase family 2 immunoglobulin-like beta-sandwich" evidence="7">
    <location>
        <begin position="273"/>
        <end position="310"/>
    </location>
</feature>
<dbReference type="InterPro" id="IPR006102">
    <property type="entry name" value="Ig-like_GH2"/>
</dbReference>
<protein>
    <recommendedName>
        <fullName evidence="3">beta-mannosidase</fullName>
        <ecNumber evidence="3">3.2.1.25</ecNumber>
    </recommendedName>
</protein>
<dbReference type="InterPro" id="IPR054593">
    <property type="entry name" value="Beta-mannosidase-like_N2"/>
</dbReference>
<keyword evidence="5" id="KW-0378">Hydrolase</keyword>
<gene>
    <name evidence="10" type="ORF">MR241_07340</name>
</gene>
<dbReference type="EC" id="3.2.1.25" evidence="3"/>
<dbReference type="InterPro" id="IPR036156">
    <property type="entry name" value="Beta-gal/glucu_dom_sf"/>
</dbReference>
<dbReference type="SUPFAM" id="SSF49303">
    <property type="entry name" value="beta-Galactosidase/glucuronidase domain"/>
    <property type="match status" value="1"/>
</dbReference>
<dbReference type="InterPro" id="IPR017853">
    <property type="entry name" value="GH"/>
</dbReference>
<dbReference type="InterPro" id="IPR013783">
    <property type="entry name" value="Ig-like_fold"/>
</dbReference>
<organism evidence="10 11">
    <name type="scientific">Candidatus Colimorpha enterica</name>
    <dbReference type="NCBI Taxonomy" id="3083063"/>
    <lineage>
        <taxon>Bacteria</taxon>
        <taxon>Pseudomonadati</taxon>
        <taxon>Bacteroidota</taxon>
        <taxon>Bacteroidia</taxon>
        <taxon>Bacteroidales</taxon>
        <taxon>Candidatus Colimorpha</taxon>
    </lineage>
</organism>
<evidence type="ECO:0000256" key="6">
    <source>
        <dbReference type="ARBA" id="ARBA00023295"/>
    </source>
</evidence>
<keyword evidence="6" id="KW-0326">Glycosidase</keyword>
<dbReference type="Proteomes" id="UP001139365">
    <property type="component" value="Unassembled WGS sequence"/>
</dbReference>
<dbReference type="EMBL" id="JALEMU010000120">
    <property type="protein sequence ID" value="MCI5756091.1"/>
    <property type="molecule type" value="Genomic_DNA"/>
</dbReference>
<dbReference type="InterPro" id="IPR050887">
    <property type="entry name" value="Beta-mannosidase_GH2"/>
</dbReference>
<evidence type="ECO:0000259" key="7">
    <source>
        <dbReference type="Pfam" id="PF00703"/>
    </source>
</evidence>
<evidence type="ECO:0000256" key="2">
    <source>
        <dbReference type="ARBA" id="ARBA00007401"/>
    </source>
</evidence>
<feature type="domain" description="Glycoside hydrolase family 2 catalytic" evidence="8">
    <location>
        <begin position="327"/>
        <end position="446"/>
    </location>
</feature>
<evidence type="ECO:0000256" key="4">
    <source>
        <dbReference type="ARBA" id="ARBA00022729"/>
    </source>
</evidence>
<dbReference type="Gene3D" id="2.60.40.10">
    <property type="entry name" value="Immunoglobulins"/>
    <property type="match status" value="1"/>
</dbReference>
<dbReference type="GO" id="GO:0006516">
    <property type="term" value="P:glycoprotein catabolic process"/>
    <property type="evidence" value="ECO:0007669"/>
    <property type="project" value="TreeGrafter"/>
</dbReference>
<dbReference type="Pfam" id="PF02836">
    <property type="entry name" value="Glyco_hydro_2_C"/>
    <property type="match status" value="1"/>
</dbReference>
<dbReference type="PANTHER" id="PTHR43730">
    <property type="entry name" value="BETA-MANNOSIDASE"/>
    <property type="match status" value="1"/>
</dbReference>
<dbReference type="InterPro" id="IPR008979">
    <property type="entry name" value="Galactose-bd-like_sf"/>
</dbReference>
<evidence type="ECO:0000256" key="1">
    <source>
        <dbReference type="ARBA" id="ARBA00000829"/>
    </source>
</evidence>
<dbReference type="Pfam" id="PF22666">
    <property type="entry name" value="Glyco_hydro_2_N2"/>
    <property type="match status" value="1"/>
</dbReference>
<evidence type="ECO:0000256" key="3">
    <source>
        <dbReference type="ARBA" id="ARBA00012754"/>
    </source>
</evidence>